<dbReference type="GO" id="GO:0003680">
    <property type="term" value="F:minor groove of adenine-thymine-rich DNA binding"/>
    <property type="evidence" value="ECO:0007669"/>
    <property type="project" value="UniProtKB-UniRule"/>
</dbReference>
<dbReference type="GO" id="GO:0003700">
    <property type="term" value="F:DNA-binding transcription factor activity"/>
    <property type="evidence" value="ECO:0007669"/>
    <property type="project" value="TreeGrafter"/>
</dbReference>
<dbReference type="GO" id="GO:0005634">
    <property type="term" value="C:nucleus"/>
    <property type="evidence" value="ECO:0007669"/>
    <property type="project" value="UniProtKB-SubCell"/>
</dbReference>
<gene>
    <name evidence="4" type="ORF">M6B38_370805</name>
</gene>
<evidence type="ECO:0000256" key="2">
    <source>
        <dbReference type="SAM" id="MobiDB-lite"/>
    </source>
</evidence>
<keyword evidence="1" id="KW-0804">Transcription</keyword>
<sequence length="236" mass="24490">MLEELANHRWNGNMPRGGGMETLVLQSSHGRHKQVAPDNNPNPTNSSSSNTTGRTNSNSSIRRPRGRPTGSRNKPKPPVVVARERPDALRSHVLEIASGADIVGAVASFARRRQRGVSVLSGSGAVDGASFRQPGEGDAVALRGRFEILSLSGAFLPSPATAAASGMTVYLCGGEGQVVGGNVVGELVASGPVMVVAATFANATFQRLPTGEGEETAVAEDGPMGLQMGLMPPRRT</sequence>
<dbReference type="AlphaFoldDB" id="A0AAX6GEV7"/>
<accession>A0AAX6GEV7</accession>
<reference evidence="4" key="2">
    <citation type="submission" date="2023-04" db="EMBL/GenBank/DDBJ databases">
        <authorList>
            <person name="Bruccoleri R.E."/>
            <person name="Oakeley E.J."/>
            <person name="Faust A.-M."/>
            <person name="Dessus-Babus S."/>
            <person name="Altorfer M."/>
            <person name="Burckhardt D."/>
            <person name="Oertli M."/>
            <person name="Naumann U."/>
            <person name="Petersen F."/>
            <person name="Wong J."/>
        </authorList>
    </citation>
    <scope>NUCLEOTIDE SEQUENCE</scope>
    <source>
        <strain evidence="4">GSM-AAB239-AS_SAM_17_03QT</strain>
        <tissue evidence="4">Leaf</tissue>
    </source>
</reference>
<dbReference type="PROSITE" id="PS51742">
    <property type="entry name" value="PPC"/>
    <property type="match status" value="1"/>
</dbReference>
<evidence type="ECO:0000313" key="4">
    <source>
        <dbReference type="EMBL" id="KAJ6826798.1"/>
    </source>
</evidence>
<dbReference type="PIRSF" id="PIRSF016021">
    <property type="entry name" value="ESCAROLA"/>
    <property type="match status" value="1"/>
</dbReference>
<keyword evidence="1" id="KW-0805">Transcription regulation</keyword>
<dbReference type="InterPro" id="IPR014476">
    <property type="entry name" value="AHL15-29"/>
</dbReference>
<reference evidence="4" key="1">
    <citation type="journal article" date="2023" name="GigaByte">
        <title>Genome assembly of the bearded iris, Iris pallida Lam.</title>
        <authorList>
            <person name="Bruccoleri R.E."/>
            <person name="Oakeley E.J."/>
            <person name="Faust A.M.E."/>
            <person name="Altorfer M."/>
            <person name="Dessus-Babus S."/>
            <person name="Burckhardt D."/>
            <person name="Oertli M."/>
            <person name="Naumann U."/>
            <person name="Petersen F."/>
            <person name="Wong J."/>
        </authorList>
    </citation>
    <scope>NUCLEOTIDE SEQUENCE</scope>
    <source>
        <strain evidence="4">GSM-AAB239-AS_SAM_17_03QT</strain>
    </source>
</reference>
<dbReference type="Pfam" id="PF03479">
    <property type="entry name" value="PCC"/>
    <property type="match status" value="1"/>
</dbReference>
<dbReference type="PANTHER" id="PTHR31100">
    <property type="entry name" value="AT-HOOK MOTIF NUCLEAR-LOCALIZED PROTEIN 15"/>
    <property type="match status" value="1"/>
</dbReference>
<feature type="region of interest" description="Disordered" evidence="2">
    <location>
        <begin position="1"/>
        <end position="85"/>
    </location>
</feature>
<keyword evidence="1 4" id="KW-0238">DNA-binding</keyword>
<keyword evidence="1" id="KW-0539">Nucleus</keyword>
<organism evidence="4 5">
    <name type="scientific">Iris pallida</name>
    <name type="common">Sweet iris</name>
    <dbReference type="NCBI Taxonomy" id="29817"/>
    <lineage>
        <taxon>Eukaryota</taxon>
        <taxon>Viridiplantae</taxon>
        <taxon>Streptophyta</taxon>
        <taxon>Embryophyta</taxon>
        <taxon>Tracheophyta</taxon>
        <taxon>Spermatophyta</taxon>
        <taxon>Magnoliopsida</taxon>
        <taxon>Liliopsida</taxon>
        <taxon>Asparagales</taxon>
        <taxon>Iridaceae</taxon>
        <taxon>Iridoideae</taxon>
        <taxon>Irideae</taxon>
        <taxon>Iris</taxon>
    </lineage>
</organism>
<dbReference type="PANTHER" id="PTHR31100:SF49">
    <property type="entry name" value="PROTEIN, PUTATIVE, EXPRESSED-RELATED"/>
    <property type="match status" value="1"/>
</dbReference>
<dbReference type="Gene3D" id="3.30.1330.80">
    <property type="entry name" value="Hypothetical protein, similar to alpha- acetolactate decarboxylase, domain 2"/>
    <property type="match status" value="1"/>
</dbReference>
<dbReference type="CDD" id="cd11378">
    <property type="entry name" value="DUF296"/>
    <property type="match status" value="1"/>
</dbReference>
<comment type="subcellular location">
    <subcellularLocation>
        <location evidence="1">Nucleus</location>
    </subcellularLocation>
</comment>
<comment type="caution">
    <text evidence="4">The sequence shown here is derived from an EMBL/GenBank/DDBJ whole genome shotgun (WGS) entry which is preliminary data.</text>
</comment>
<name>A0AAX6GEV7_IRIPA</name>
<proteinExistence type="predicted"/>
<dbReference type="InterPro" id="IPR005175">
    <property type="entry name" value="PPC_dom"/>
</dbReference>
<dbReference type="EMBL" id="JANAVB010020600">
    <property type="protein sequence ID" value="KAJ6826798.1"/>
    <property type="molecule type" value="Genomic_DNA"/>
</dbReference>
<dbReference type="SUPFAM" id="SSF117856">
    <property type="entry name" value="AF0104/ALDC/Ptd012-like"/>
    <property type="match status" value="1"/>
</dbReference>
<feature type="compositionally biased region" description="Low complexity" evidence="2">
    <location>
        <begin position="39"/>
        <end position="60"/>
    </location>
</feature>
<feature type="domain" description="PPC" evidence="3">
    <location>
        <begin position="86"/>
        <end position="224"/>
    </location>
</feature>
<evidence type="ECO:0000256" key="1">
    <source>
        <dbReference type="PIRNR" id="PIRNR016021"/>
    </source>
</evidence>
<comment type="function">
    <text evidence="1">Transcription factor that specifically binds AT-rich DNA sequences related to the nuclear matrix attachment regions (MARs).</text>
</comment>
<dbReference type="Proteomes" id="UP001140949">
    <property type="component" value="Unassembled WGS sequence"/>
</dbReference>
<evidence type="ECO:0000313" key="5">
    <source>
        <dbReference type="Proteomes" id="UP001140949"/>
    </source>
</evidence>
<evidence type="ECO:0000259" key="3">
    <source>
        <dbReference type="PROSITE" id="PS51742"/>
    </source>
</evidence>
<keyword evidence="5" id="KW-1185">Reference proteome</keyword>
<protein>
    <recommendedName>
        <fullName evidence="1">AT-hook motif nuclear-localized protein</fullName>
    </recommendedName>
</protein>